<dbReference type="Pfam" id="PF00169">
    <property type="entry name" value="PH"/>
    <property type="match status" value="1"/>
</dbReference>
<organism evidence="6">
    <name type="scientific">Naegleria gruberi</name>
    <name type="common">Amoeba</name>
    <dbReference type="NCBI Taxonomy" id="5762"/>
    <lineage>
        <taxon>Eukaryota</taxon>
        <taxon>Discoba</taxon>
        <taxon>Heterolobosea</taxon>
        <taxon>Tetramitia</taxon>
        <taxon>Eutetramitia</taxon>
        <taxon>Vahlkampfiidae</taxon>
        <taxon>Naegleria</taxon>
    </lineage>
</organism>
<dbReference type="Proteomes" id="UP000006671">
    <property type="component" value="Unassembled WGS sequence"/>
</dbReference>
<feature type="compositionally biased region" description="Acidic residues" evidence="3">
    <location>
        <begin position="232"/>
        <end position="258"/>
    </location>
</feature>
<accession>D2VFS6</accession>
<dbReference type="KEGG" id="ngr:NAEGRDRAFT_67728"/>
<reference evidence="5 6" key="1">
    <citation type="journal article" date="2010" name="Cell">
        <title>The genome of Naegleria gruberi illuminates early eukaryotic versatility.</title>
        <authorList>
            <person name="Fritz-Laylin L.K."/>
            <person name="Prochnik S.E."/>
            <person name="Ginger M.L."/>
            <person name="Dacks J.B."/>
            <person name="Carpenter M.L."/>
            <person name="Field M.C."/>
            <person name="Kuo A."/>
            <person name="Paredez A."/>
            <person name="Chapman J."/>
            <person name="Pham J."/>
            <person name="Shu S."/>
            <person name="Neupane R."/>
            <person name="Cipriano M."/>
            <person name="Mancuso J."/>
            <person name="Tu H."/>
            <person name="Salamov A."/>
            <person name="Lindquist E."/>
            <person name="Shapiro H."/>
            <person name="Lucas S."/>
            <person name="Grigoriev I.V."/>
            <person name="Cande W.Z."/>
            <person name="Fulton C."/>
            <person name="Rokhsar D.S."/>
            <person name="Dawson S.C."/>
        </authorList>
    </citation>
    <scope>NUCLEOTIDE SEQUENCE [LARGE SCALE GENOMIC DNA]</scope>
    <source>
        <strain evidence="5 6">NEG-M</strain>
    </source>
</reference>
<evidence type="ECO:0000256" key="3">
    <source>
        <dbReference type="SAM" id="MobiDB-lite"/>
    </source>
</evidence>
<dbReference type="RefSeq" id="XP_002677267.1">
    <property type="nucleotide sequence ID" value="XM_002677221.1"/>
</dbReference>
<protein>
    <submittedName>
        <fullName evidence="5">Predicted protein</fullName>
    </submittedName>
</protein>
<feature type="compositionally biased region" description="Polar residues" evidence="3">
    <location>
        <begin position="8"/>
        <end position="39"/>
    </location>
</feature>
<keyword evidence="2" id="KW-0472">Membrane</keyword>
<feature type="compositionally biased region" description="Low complexity" evidence="3">
    <location>
        <begin position="49"/>
        <end position="113"/>
    </location>
</feature>
<feature type="region of interest" description="Disordered" evidence="3">
    <location>
        <begin position="370"/>
        <end position="402"/>
    </location>
</feature>
<dbReference type="InterPro" id="IPR039680">
    <property type="entry name" value="PLEKHB1/2"/>
</dbReference>
<dbReference type="GeneID" id="8848464"/>
<keyword evidence="6" id="KW-1185">Reference proteome</keyword>
<dbReference type="EMBL" id="GG738868">
    <property type="protein sequence ID" value="EFC44523.1"/>
    <property type="molecule type" value="Genomic_DNA"/>
</dbReference>
<feature type="region of interest" description="Disordered" evidence="3">
    <location>
        <begin position="1"/>
        <end position="117"/>
    </location>
</feature>
<evidence type="ECO:0000256" key="2">
    <source>
        <dbReference type="ARBA" id="ARBA00023136"/>
    </source>
</evidence>
<dbReference type="PANTHER" id="PTHR14309">
    <property type="entry name" value="EXPRESSED PROTEIN"/>
    <property type="match status" value="1"/>
</dbReference>
<dbReference type="OrthoDB" id="63267at2759"/>
<name>D2VFS6_NAEGR</name>
<comment type="subcellular location">
    <subcellularLocation>
        <location evidence="1">Membrane</location>
    </subcellularLocation>
</comment>
<proteinExistence type="predicted"/>
<dbReference type="PANTHER" id="PTHR14309:SF10">
    <property type="entry name" value="PH DOMAIN-CONTAINING PROTEIN"/>
    <property type="match status" value="1"/>
</dbReference>
<dbReference type="InterPro" id="IPR001849">
    <property type="entry name" value="PH_domain"/>
</dbReference>
<dbReference type="Gene3D" id="2.30.29.30">
    <property type="entry name" value="Pleckstrin-homology domain (PH domain)/Phosphotyrosine-binding domain (PTB)"/>
    <property type="match status" value="1"/>
</dbReference>
<evidence type="ECO:0000313" key="6">
    <source>
        <dbReference type="Proteomes" id="UP000006671"/>
    </source>
</evidence>
<dbReference type="PROSITE" id="PS50003">
    <property type="entry name" value="PH_DOMAIN"/>
    <property type="match status" value="1"/>
</dbReference>
<dbReference type="AlphaFoldDB" id="D2VFS6"/>
<dbReference type="FunFam" id="2.30.29.30:FF:000286">
    <property type="entry name" value="PH-protein kinase domain containing protein"/>
    <property type="match status" value="1"/>
</dbReference>
<gene>
    <name evidence="5" type="ORF">NAEGRDRAFT_67728</name>
</gene>
<sequence>MDNDDFHSTTSSFRTNDDFNNLSTPMNPNNQRNTINNLPVVTLGGQDESSFNQSSNTTPSSSNNNIGNSSNQQSIFSSFRLRNNNNNSSSNNNNNNRNSRNIRTNNSSNSNNNNEKDVHIEGFLQKQGKIVKSWKRRYFVFHDESELTYYTDEKKKKKKGSLNIDKSIIVECFNEFKNEFNIFKIVTKKRVLYLKTNNSDEMFKWIDKFKEVNQSIQFLDVLPTSNEMTEASSDDDDDDDQDDDQDGGDDQDDEDDRLTDENMSTMSSIPDILDASSKNYNSNAIVMNNRQSVRNGMDIAQQLSSLMKYNSNNNNENNDDEVDMNVLKDEQLAREESQYLGQRQVYDHYDDDDDEDEVKVVVKSTKKSINQLPGKSSSFSALSTSTTRKMNSFSSSKKEETSEQSLVIDDITSFFIMSTEKNENSNVNNNQDFEQRSNSINSTQRKKIQLLAPIEKTNPLDKAFQDLHSNNNNNSNNQSLMSDISMLVVKQNFQSSIKEKAFNEYYQSISQEQSIHPNNHHSNHSNIRSQHLTSSNSIFGGWWRWRWCWWRWNSNSSTSLLNIENDNSDSEDSNEFDENDWLMRKSEPMSSLIVHPSFKEYSHGITDITNIVMEGVKLTSDSTIEYNRMIAHILHQRYQDEETFQKGKGNPDIPIDTILQQYVQINGNGNE</sequence>
<feature type="domain" description="PH" evidence="4">
    <location>
        <begin position="117"/>
        <end position="214"/>
    </location>
</feature>
<evidence type="ECO:0000259" key="4">
    <source>
        <dbReference type="PROSITE" id="PS50003"/>
    </source>
</evidence>
<feature type="compositionally biased region" description="Low complexity" evidence="3">
    <location>
        <begin position="376"/>
        <end position="395"/>
    </location>
</feature>
<dbReference type="SMART" id="SM00233">
    <property type="entry name" value="PH"/>
    <property type="match status" value="1"/>
</dbReference>
<dbReference type="GO" id="GO:0016020">
    <property type="term" value="C:membrane"/>
    <property type="evidence" value="ECO:0007669"/>
    <property type="project" value="UniProtKB-SubCell"/>
</dbReference>
<evidence type="ECO:0000256" key="1">
    <source>
        <dbReference type="ARBA" id="ARBA00004370"/>
    </source>
</evidence>
<dbReference type="SUPFAM" id="SSF50729">
    <property type="entry name" value="PH domain-like"/>
    <property type="match status" value="1"/>
</dbReference>
<feature type="region of interest" description="Disordered" evidence="3">
    <location>
        <begin position="223"/>
        <end position="274"/>
    </location>
</feature>
<evidence type="ECO:0000313" key="5">
    <source>
        <dbReference type="EMBL" id="EFC44523.1"/>
    </source>
</evidence>
<dbReference type="InParanoid" id="D2VFS6"/>
<dbReference type="VEuPathDB" id="AmoebaDB:NAEGRDRAFT_67728"/>
<dbReference type="InterPro" id="IPR011993">
    <property type="entry name" value="PH-like_dom_sf"/>
</dbReference>
<dbReference type="GO" id="GO:0045595">
    <property type="term" value="P:regulation of cell differentiation"/>
    <property type="evidence" value="ECO:0007669"/>
    <property type="project" value="TreeGrafter"/>
</dbReference>